<dbReference type="OrthoDB" id="10711at10239"/>
<dbReference type="InterPro" id="IPR058630">
    <property type="entry name" value="T4_Y16D"/>
</dbReference>
<dbReference type="KEGG" id="vg:29061720"/>
<sequence length="155" mass="17369">MQDLKSDNDVGTQLLQHLIANADDGQVTFYGAGRVKVTRLIAKEMPAICWEHVSDNIFTQRVIVCAALRYPDLGIVIPGARHYSPDIKRLLDRLQELGVMPPKKQQVTGDNQGFVDNFGNYWNREQSFIIATHAGQLTGKDKCGSESDLFSEDLY</sequence>
<reference evidence="1 2" key="1">
    <citation type="submission" date="2016-06" db="EMBL/GenBank/DDBJ databases">
        <authorList>
            <person name="Kjaerup R.B."/>
            <person name="Dalgaard T.S."/>
            <person name="Juul-Madsen H.R."/>
        </authorList>
    </citation>
    <scope>NUCLEOTIDE SEQUENCE [LARGE SCALE GENOMIC DNA]</scope>
</reference>
<dbReference type="RefSeq" id="YP_009278429.1">
    <property type="nucleotide sequence ID" value="NC_031007.1"/>
</dbReference>
<dbReference type="GeneID" id="29061720"/>
<dbReference type="EMBL" id="KX397367">
    <property type="protein sequence ID" value="ANZ48966.1"/>
    <property type="molecule type" value="Genomic_DNA"/>
</dbReference>
<organism evidence="1 2">
    <name type="scientific">Erwinia phage vB_EamM_EarlPhillipIV</name>
    <dbReference type="NCBI Taxonomy" id="1883372"/>
    <lineage>
        <taxon>Viruses</taxon>
        <taxon>Duplodnaviria</taxon>
        <taxon>Heunggongvirae</taxon>
        <taxon>Uroviricota</taxon>
        <taxon>Caudoviricetes</taxon>
        <taxon>Chimalliviridae</taxon>
        <taxon>Derbicusvirus</taxon>
        <taxon>Derbicusvirus derbicus</taxon>
    </lineage>
</organism>
<evidence type="ECO:0000313" key="1">
    <source>
        <dbReference type="EMBL" id="ANZ48966.1"/>
    </source>
</evidence>
<dbReference type="Proteomes" id="UP000201594">
    <property type="component" value="Segment"/>
</dbReference>
<evidence type="ECO:0000313" key="2">
    <source>
        <dbReference type="Proteomes" id="UP000201594"/>
    </source>
</evidence>
<gene>
    <name evidence="1" type="ORF">EARLPHILLIPIV_117</name>
</gene>
<name>A0A1B2ICH1_9CAUD</name>
<proteinExistence type="predicted"/>
<accession>A0A1B2ICH1</accession>
<protein>
    <submittedName>
        <fullName evidence="1">Uncharacterized protein</fullName>
    </submittedName>
</protein>
<dbReference type="Pfam" id="PF26092">
    <property type="entry name" value="T4_Y16D"/>
    <property type="match status" value="1"/>
</dbReference>